<dbReference type="PANTHER" id="PTHR43357">
    <property type="entry name" value="INNER MEMBRANE ABC TRANSPORTER PERMEASE PROTEIN YDCV"/>
    <property type="match status" value="1"/>
</dbReference>
<reference evidence="10 11" key="2">
    <citation type="journal article" date="2010" name="Stand. Genomic Sci.">
        <title>Complete genome sequence of Desulfohalobium retbaense type strain (HR(100)).</title>
        <authorList>
            <person name="Spring S."/>
            <person name="Nolan M."/>
            <person name="Lapidus A."/>
            <person name="Glavina Del Rio T."/>
            <person name="Copeland A."/>
            <person name="Tice H."/>
            <person name="Cheng J.F."/>
            <person name="Lucas S."/>
            <person name="Land M."/>
            <person name="Chen F."/>
            <person name="Bruce D."/>
            <person name="Goodwin L."/>
            <person name="Pitluck S."/>
            <person name="Ivanova N."/>
            <person name="Mavromatis K."/>
            <person name="Mikhailova N."/>
            <person name="Pati A."/>
            <person name="Chen A."/>
            <person name="Palaniappan K."/>
            <person name="Hauser L."/>
            <person name="Chang Y.J."/>
            <person name="Jeffries C.D."/>
            <person name="Munk C."/>
            <person name="Kiss H."/>
            <person name="Chain P."/>
            <person name="Han C."/>
            <person name="Brettin T."/>
            <person name="Detter J.C."/>
            <person name="Schuler E."/>
            <person name="Goker M."/>
            <person name="Rohde M."/>
            <person name="Bristow J."/>
            <person name="Eisen J.A."/>
            <person name="Markowitz V."/>
            <person name="Hugenholtz P."/>
            <person name="Kyrpides N.C."/>
            <person name="Klenk H.P."/>
        </authorList>
    </citation>
    <scope>NUCLEOTIDE SEQUENCE [LARGE SCALE GENOMIC DNA]</scope>
    <source>
        <strain evidence="11">ATCC 49802 / DSM 20745 / S 6022</strain>
    </source>
</reference>
<keyword evidence="7 8" id="KW-0472">Membrane</keyword>
<dbReference type="PROSITE" id="PS50928">
    <property type="entry name" value="ABC_TM1"/>
    <property type="match status" value="1"/>
</dbReference>
<reference evidence="11" key="1">
    <citation type="submission" date="2009-11" db="EMBL/GenBank/DDBJ databases">
        <title>The complete chromosome 2 of Sphaerobacter thermophilus DSM 20745.</title>
        <authorList>
            <person name="Lucas S."/>
            <person name="Copeland A."/>
            <person name="Lapidus A."/>
            <person name="Glavina del Rio T."/>
            <person name="Dalin E."/>
            <person name="Tice H."/>
            <person name="Bruce D."/>
            <person name="Goodwin L."/>
            <person name="Pitluck S."/>
            <person name="Kyrpides N."/>
            <person name="Mavromatis K."/>
            <person name="Ivanova N."/>
            <person name="Mikhailova N."/>
            <person name="LaButti K.M."/>
            <person name="Clum A."/>
            <person name="Sun H.I."/>
            <person name="Brettin T."/>
            <person name="Detter J.C."/>
            <person name="Han C."/>
            <person name="Larimer F."/>
            <person name="Land M."/>
            <person name="Hauser L."/>
            <person name="Markowitz V."/>
            <person name="Cheng J.F."/>
            <person name="Hugenholtz P."/>
            <person name="Woyke T."/>
            <person name="Wu D."/>
            <person name="Steenblock K."/>
            <person name="Schneider S."/>
            <person name="Pukall R."/>
            <person name="Goeker M."/>
            <person name="Klenk H.P."/>
            <person name="Eisen J.A."/>
        </authorList>
    </citation>
    <scope>NUCLEOTIDE SEQUENCE [LARGE SCALE GENOMIC DNA]</scope>
    <source>
        <strain evidence="11">ATCC 49802 / DSM 20745 / S 6022</strain>
    </source>
</reference>
<organism evidence="10 11">
    <name type="scientific">Sphaerobacter thermophilus (strain ATCC 49802 / DSM 20745 / KCCM 41009 / NCIMB 13125 / S 6022)</name>
    <dbReference type="NCBI Taxonomy" id="479434"/>
    <lineage>
        <taxon>Bacteria</taxon>
        <taxon>Pseudomonadati</taxon>
        <taxon>Thermomicrobiota</taxon>
        <taxon>Thermomicrobia</taxon>
        <taxon>Sphaerobacterales</taxon>
        <taxon>Sphaerobacterineae</taxon>
        <taxon>Sphaerobacteraceae</taxon>
        <taxon>Sphaerobacter</taxon>
    </lineage>
</organism>
<evidence type="ECO:0000256" key="2">
    <source>
        <dbReference type="ARBA" id="ARBA00022448"/>
    </source>
</evidence>
<dbReference type="EMBL" id="CP001824">
    <property type="protein sequence ID" value="ACZ40030.1"/>
    <property type="molecule type" value="Genomic_DNA"/>
</dbReference>
<name>D1C887_SPHTD</name>
<sequence>MTGYQSARPQASDMKVARSGRSRRQMRLGTLFLRTYVALVLFFLVAPISIIVPVSFSSSQFLQFPPPGFSLQWYREIFTGPNWTDSIITSVQVGVLTSLLATTLGVLASFGIVRGDFRGKQALYTFLLSPMIVPTIILAISIYFLYARMRLVGSLLGLTLAHTVLALPLVVVIVSAALRGFDVTLERAARSLGANEWTTFFHVTFPLLRPAIVSAAFFAFLTSFDELIIALFISGTSAVTLPKRMWDGIRLEISPAISAVSVLLIAIAVVAFVAIGILQRKGAGGSDD</sequence>
<dbReference type="InterPro" id="IPR000515">
    <property type="entry name" value="MetI-like"/>
</dbReference>
<keyword evidence="11" id="KW-1185">Reference proteome</keyword>
<feature type="transmembrane region" description="Helical" evidence="8">
    <location>
        <begin position="256"/>
        <end position="278"/>
    </location>
</feature>
<comment type="subcellular location">
    <subcellularLocation>
        <location evidence="1">Cell inner membrane</location>
        <topology evidence="1">Multi-pass membrane protein</topology>
    </subcellularLocation>
    <subcellularLocation>
        <location evidence="8">Cell membrane</location>
        <topology evidence="8">Multi-pass membrane protein</topology>
    </subcellularLocation>
</comment>
<feature type="transmembrane region" description="Helical" evidence="8">
    <location>
        <begin position="87"/>
        <end position="110"/>
    </location>
</feature>
<evidence type="ECO:0000256" key="1">
    <source>
        <dbReference type="ARBA" id="ARBA00004429"/>
    </source>
</evidence>
<dbReference type="Proteomes" id="UP000002027">
    <property type="component" value="Chromosome 2"/>
</dbReference>
<evidence type="ECO:0000313" key="11">
    <source>
        <dbReference type="Proteomes" id="UP000002027"/>
    </source>
</evidence>
<evidence type="ECO:0000256" key="7">
    <source>
        <dbReference type="ARBA" id="ARBA00023136"/>
    </source>
</evidence>
<dbReference type="PANTHER" id="PTHR43357:SF4">
    <property type="entry name" value="INNER MEMBRANE ABC TRANSPORTER PERMEASE PROTEIN YDCV"/>
    <property type="match status" value="1"/>
</dbReference>
<accession>D1C887</accession>
<evidence type="ECO:0000256" key="3">
    <source>
        <dbReference type="ARBA" id="ARBA00022475"/>
    </source>
</evidence>
<keyword evidence="3" id="KW-1003">Cell membrane</keyword>
<keyword evidence="5 8" id="KW-0812">Transmembrane</keyword>
<feature type="transmembrane region" description="Helical" evidence="8">
    <location>
        <begin position="152"/>
        <end position="178"/>
    </location>
</feature>
<evidence type="ECO:0000256" key="8">
    <source>
        <dbReference type="RuleBase" id="RU363032"/>
    </source>
</evidence>
<feature type="domain" description="ABC transmembrane type-1" evidence="9">
    <location>
        <begin position="87"/>
        <end position="275"/>
    </location>
</feature>
<keyword evidence="6 8" id="KW-1133">Transmembrane helix</keyword>
<dbReference type="CDD" id="cd06261">
    <property type="entry name" value="TM_PBP2"/>
    <property type="match status" value="1"/>
</dbReference>
<protein>
    <submittedName>
        <fullName evidence="10">Binding-protein-dependent transport systems inner membrane component</fullName>
    </submittedName>
</protein>
<keyword evidence="4" id="KW-0997">Cell inner membrane</keyword>
<keyword evidence="2 8" id="KW-0813">Transport</keyword>
<dbReference type="InterPro" id="IPR035906">
    <property type="entry name" value="MetI-like_sf"/>
</dbReference>
<dbReference type="eggNOG" id="COG1177">
    <property type="taxonomic scope" value="Bacteria"/>
</dbReference>
<gene>
    <name evidence="10" type="ordered locus">Sthe_2616</name>
</gene>
<feature type="transmembrane region" description="Helical" evidence="8">
    <location>
        <begin position="31"/>
        <end position="56"/>
    </location>
</feature>
<dbReference type="SUPFAM" id="SSF161098">
    <property type="entry name" value="MetI-like"/>
    <property type="match status" value="1"/>
</dbReference>
<dbReference type="KEGG" id="sti:Sthe_2616"/>
<dbReference type="GO" id="GO:0055085">
    <property type="term" value="P:transmembrane transport"/>
    <property type="evidence" value="ECO:0007669"/>
    <property type="project" value="InterPro"/>
</dbReference>
<dbReference type="STRING" id="479434.Sthe_2616"/>
<dbReference type="GO" id="GO:0005886">
    <property type="term" value="C:plasma membrane"/>
    <property type="evidence" value="ECO:0007669"/>
    <property type="project" value="UniProtKB-SubCell"/>
</dbReference>
<dbReference type="Pfam" id="PF00528">
    <property type="entry name" value="BPD_transp_1"/>
    <property type="match status" value="1"/>
</dbReference>
<evidence type="ECO:0000256" key="6">
    <source>
        <dbReference type="ARBA" id="ARBA00022989"/>
    </source>
</evidence>
<evidence type="ECO:0000256" key="4">
    <source>
        <dbReference type="ARBA" id="ARBA00022519"/>
    </source>
</evidence>
<evidence type="ECO:0000256" key="5">
    <source>
        <dbReference type="ARBA" id="ARBA00022692"/>
    </source>
</evidence>
<evidence type="ECO:0000313" key="10">
    <source>
        <dbReference type="EMBL" id="ACZ40030.1"/>
    </source>
</evidence>
<dbReference type="HOGENOM" id="CLU_016047_3_1_0"/>
<proteinExistence type="inferred from homology"/>
<comment type="similarity">
    <text evidence="8">Belongs to the binding-protein-dependent transport system permease family.</text>
</comment>
<feature type="transmembrane region" description="Helical" evidence="8">
    <location>
        <begin position="122"/>
        <end position="146"/>
    </location>
</feature>
<evidence type="ECO:0000259" key="9">
    <source>
        <dbReference type="PROSITE" id="PS50928"/>
    </source>
</evidence>
<dbReference type="InParanoid" id="D1C887"/>
<dbReference type="AlphaFoldDB" id="D1C887"/>
<dbReference type="Gene3D" id="1.10.3720.10">
    <property type="entry name" value="MetI-like"/>
    <property type="match status" value="1"/>
</dbReference>